<feature type="signal peptide" evidence="2">
    <location>
        <begin position="1"/>
        <end position="20"/>
    </location>
</feature>
<feature type="repeat" description="TPR" evidence="1">
    <location>
        <begin position="289"/>
        <end position="322"/>
    </location>
</feature>
<evidence type="ECO:0000256" key="1">
    <source>
        <dbReference type="PROSITE-ProRule" id="PRU00339"/>
    </source>
</evidence>
<evidence type="ECO:0000259" key="3">
    <source>
        <dbReference type="Pfam" id="PF12770"/>
    </source>
</evidence>
<feature type="repeat" description="TPR" evidence="1">
    <location>
        <begin position="169"/>
        <end position="202"/>
    </location>
</feature>
<dbReference type="Gene3D" id="1.25.40.10">
    <property type="entry name" value="Tetratricopeptide repeat domain"/>
    <property type="match status" value="3"/>
</dbReference>
<evidence type="ECO:0000256" key="2">
    <source>
        <dbReference type="SAM" id="SignalP"/>
    </source>
</evidence>
<dbReference type="Pfam" id="PF12770">
    <property type="entry name" value="CHAT"/>
    <property type="match status" value="1"/>
</dbReference>
<dbReference type="Pfam" id="PF13374">
    <property type="entry name" value="TPR_10"/>
    <property type="match status" value="1"/>
</dbReference>
<feature type="repeat" description="TPR" evidence="1">
    <location>
        <begin position="49"/>
        <end position="82"/>
    </location>
</feature>
<evidence type="ECO:0000313" key="5">
    <source>
        <dbReference type="Proteomes" id="UP000620559"/>
    </source>
</evidence>
<dbReference type="SUPFAM" id="SSF48452">
    <property type="entry name" value="TPR-like"/>
    <property type="match status" value="3"/>
</dbReference>
<feature type="repeat" description="TPR" evidence="1">
    <location>
        <begin position="369"/>
        <end position="402"/>
    </location>
</feature>
<dbReference type="Pfam" id="PF13424">
    <property type="entry name" value="TPR_12"/>
    <property type="match status" value="5"/>
</dbReference>
<name>A0A8J7JSW0_9CYAN</name>
<feature type="repeat" description="TPR" evidence="1">
    <location>
        <begin position="89"/>
        <end position="122"/>
    </location>
</feature>
<dbReference type="SMART" id="SM00028">
    <property type="entry name" value="TPR"/>
    <property type="match status" value="11"/>
</dbReference>
<evidence type="ECO:0000313" key="4">
    <source>
        <dbReference type="EMBL" id="MBE9213014.1"/>
    </source>
</evidence>
<protein>
    <submittedName>
        <fullName evidence="4">CHAT domain-containing protein</fullName>
    </submittedName>
</protein>
<dbReference type="AlphaFoldDB" id="A0A8J7JSW0"/>
<dbReference type="EMBL" id="JADEWL010000023">
    <property type="protein sequence ID" value="MBE9213014.1"/>
    <property type="molecule type" value="Genomic_DNA"/>
</dbReference>
<accession>A0A8J7JSW0</accession>
<feature type="repeat" description="TPR" evidence="1">
    <location>
        <begin position="249"/>
        <end position="282"/>
    </location>
</feature>
<keyword evidence="5" id="KW-1185">Reference proteome</keyword>
<feature type="repeat" description="TPR" evidence="1">
    <location>
        <begin position="129"/>
        <end position="162"/>
    </location>
</feature>
<feature type="repeat" description="TPR" evidence="1">
    <location>
        <begin position="409"/>
        <end position="442"/>
    </location>
</feature>
<reference evidence="4" key="1">
    <citation type="submission" date="2020-10" db="EMBL/GenBank/DDBJ databases">
        <authorList>
            <person name="Castelo-Branco R."/>
            <person name="Eusebio N."/>
            <person name="Adriana R."/>
            <person name="Vieira A."/>
            <person name="Brugerolle De Fraissinette N."/>
            <person name="Rezende De Castro R."/>
            <person name="Schneider M.P."/>
            <person name="Vasconcelos V."/>
            <person name="Leao P.N."/>
        </authorList>
    </citation>
    <scope>NUCLEOTIDE SEQUENCE</scope>
    <source>
        <strain evidence="4">LEGE 06105</strain>
    </source>
</reference>
<gene>
    <name evidence="4" type="ORF">IQ247_10035</name>
</gene>
<comment type="caution">
    <text evidence="4">The sequence shown here is derived from an EMBL/GenBank/DDBJ whole genome shotgun (WGS) entry which is preliminary data.</text>
</comment>
<feature type="chain" id="PRO_5035181807" evidence="2">
    <location>
        <begin position="21"/>
        <end position="942"/>
    </location>
</feature>
<dbReference type="InterPro" id="IPR011990">
    <property type="entry name" value="TPR-like_helical_dom_sf"/>
</dbReference>
<dbReference type="Proteomes" id="UP000620559">
    <property type="component" value="Unassembled WGS sequence"/>
</dbReference>
<dbReference type="InterPro" id="IPR024983">
    <property type="entry name" value="CHAT_dom"/>
</dbReference>
<feature type="domain" description="CHAT" evidence="3">
    <location>
        <begin position="647"/>
        <end position="940"/>
    </location>
</feature>
<dbReference type="InterPro" id="IPR019734">
    <property type="entry name" value="TPR_rpt"/>
</dbReference>
<feature type="repeat" description="TPR" evidence="1">
    <location>
        <begin position="329"/>
        <end position="362"/>
    </location>
</feature>
<sequence>MCMNFYLRCLSVFTVTILLSQSFPLRMTGNTWVSSAVMAQTIGDRKDEVSRFFLTGTDFLEASQFKEALAAFEKALAIARKTGDRKIESLALMTIGKTYDDLRDYPKALNYYQQALSLAITINYKDIEGNILNNIGWVYLNLKQYNTALQYYQKAFTIAEKNADERYIGITRRGIGLVYYAQEEYSKALPIFNQALAIAKKTSDKEQEGVTIGNIAGIYLKQKQYIKALETYNQALAIYQEINDTKKTGDTFINIAEVYSLQEKYADALKFYQKALSISQQFKYQKIQADSVRNIGMIYNRIGQYHKTLDIYRQALEIYKKIGDKEGEGEIINIIGIAYNSLGKYSDAENSYKYSLKISQQTGDTVEESIRLQNLGSVYHFQNKFTEALNYYNQALELAKKLNNKGAESLILHNIGGIYLDNGNYAKALDYYQKSLQINDKIGIKEWKGFTLSNTGVAYIALAKYSQAEAVLFSALEVWESLRSSLKDDQKITIFERQSHSYRFLQRALVAQNQSNNALEIAERGRARAFVELLASKQLEKNQNKQNSKLNIQQIKQIAQQQRATIVQYSIIPNTFQFQEKQKLDYPLLYIWVVKPTGEITFKQVDLKSFNTSLQDLVINSRDSIGVRSQDMFDIKVINPQPEDPTEELKQLHKILIAPIANLLPKDPNEKVIFIPQESLFLVPFPALLDDEEKYLIEKHTILTAPSIQVLDLTRKQKENSLKIETSDRNTALVVGNPTMPKIKIGDLESNLKPLPGSQKEALKIAKFFNIEALTGSKATKSSIMQKMEQASIIHLATHGLLHDFKGFGVPGAIALAPSGNKNDSIDGLLTAGEILDMKLKADLVVLSACDTGRGTITGDGVIGLSRSLFSAGVPSVVVSLWAVDDDSTAFLMTEFYQNLLNKEKPLNKAQALRQAMLTTMKQKEYSNPLHWAAFTLIGEAD</sequence>
<dbReference type="PROSITE" id="PS50293">
    <property type="entry name" value="TPR_REGION"/>
    <property type="match status" value="1"/>
</dbReference>
<keyword evidence="2" id="KW-0732">Signal</keyword>
<keyword evidence="1" id="KW-0802">TPR repeat</keyword>
<organism evidence="4 5">
    <name type="scientific">Plectonema cf. radiosum LEGE 06105</name>
    <dbReference type="NCBI Taxonomy" id="945769"/>
    <lineage>
        <taxon>Bacteria</taxon>
        <taxon>Bacillati</taxon>
        <taxon>Cyanobacteriota</taxon>
        <taxon>Cyanophyceae</taxon>
        <taxon>Oscillatoriophycideae</taxon>
        <taxon>Oscillatoriales</taxon>
        <taxon>Microcoleaceae</taxon>
        <taxon>Plectonema</taxon>
    </lineage>
</organism>
<dbReference type="PANTHER" id="PTHR10098">
    <property type="entry name" value="RAPSYN-RELATED"/>
    <property type="match status" value="1"/>
</dbReference>
<proteinExistence type="predicted"/>
<dbReference type="PROSITE" id="PS50005">
    <property type="entry name" value="TPR"/>
    <property type="match status" value="9"/>
</dbReference>